<evidence type="ECO:0000313" key="1">
    <source>
        <dbReference type="EMBL" id="CAB9525955.1"/>
    </source>
</evidence>
<proteinExistence type="predicted"/>
<dbReference type="SUPFAM" id="SSF48452">
    <property type="entry name" value="TPR-like"/>
    <property type="match status" value="1"/>
</dbReference>
<dbReference type="InterPro" id="IPR011990">
    <property type="entry name" value="TPR-like_helical_dom_sf"/>
</dbReference>
<reference evidence="1" key="1">
    <citation type="submission" date="2020-06" db="EMBL/GenBank/DDBJ databases">
        <authorList>
            <consortium name="Plant Systems Biology data submission"/>
        </authorList>
    </citation>
    <scope>NUCLEOTIDE SEQUENCE</scope>
    <source>
        <strain evidence="1">D6</strain>
    </source>
</reference>
<sequence length="244" mass="27460">MAVSNSIARYNLQHAAHLANIGAHYYATRNYQSSYGAYTRALEVLQRIAHDDSVNFEPENDRDDAEARIPVAYPFGLMDEEDEDDERTKKIKAEDEDKSFFFVFAKPFVVDVETLDMSNTPIYIAVVIFGMSLLLMRKAQTEPDKRSLHKALKLFEMAATLLQSAPDHGIYSNVQLAILNNKTYICYCLHLFEDAHGALEEISELLPNVCNDDVAADTFDEDELNNMVLNSLLTSDPTRLAPAA</sequence>
<evidence type="ECO:0000313" key="2">
    <source>
        <dbReference type="Proteomes" id="UP001153069"/>
    </source>
</evidence>
<gene>
    <name evidence="1" type="ORF">SEMRO_1755_G295500.1</name>
</gene>
<organism evidence="1 2">
    <name type="scientific">Seminavis robusta</name>
    <dbReference type="NCBI Taxonomy" id="568900"/>
    <lineage>
        <taxon>Eukaryota</taxon>
        <taxon>Sar</taxon>
        <taxon>Stramenopiles</taxon>
        <taxon>Ochrophyta</taxon>
        <taxon>Bacillariophyta</taxon>
        <taxon>Bacillariophyceae</taxon>
        <taxon>Bacillariophycidae</taxon>
        <taxon>Naviculales</taxon>
        <taxon>Naviculaceae</taxon>
        <taxon>Seminavis</taxon>
    </lineage>
</organism>
<dbReference type="Proteomes" id="UP001153069">
    <property type="component" value="Unassembled WGS sequence"/>
</dbReference>
<dbReference type="AlphaFoldDB" id="A0A9N8HV70"/>
<dbReference type="EMBL" id="CAICTM010001753">
    <property type="protein sequence ID" value="CAB9525955.1"/>
    <property type="molecule type" value="Genomic_DNA"/>
</dbReference>
<comment type="caution">
    <text evidence="1">The sequence shown here is derived from an EMBL/GenBank/DDBJ whole genome shotgun (WGS) entry which is preliminary data.</text>
</comment>
<keyword evidence="2" id="KW-1185">Reference proteome</keyword>
<accession>A0A9N8HV70</accession>
<name>A0A9N8HV70_9STRA</name>
<protein>
    <submittedName>
        <fullName evidence="1">Uncharacterized protein</fullName>
    </submittedName>
</protein>